<name>A0A2T5HW87_9RHOB</name>
<dbReference type="EMBL" id="QAOH01000001">
    <property type="protein sequence ID" value="PTQ75728.1"/>
    <property type="molecule type" value="Genomic_DNA"/>
</dbReference>
<organism evidence="3 4">
    <name type="scientific">Celeribacter persicus</name>
    <dbReference type="NCBI Taxonomy" id="1651082"/>
    <lineage>
        <taxon>Bacteria</taxon>
        <taxon>Pseudomonadati</taxon>
        <taxon>Pseudomonadota</taxon>
        <taxon>Alphaproteobacteria</taxon>
        <taxon>Rhodobacterales</taxon>
        <taxon>Roseobacteraceae</taxon>
        <taxon>Celeribacter</taxon>
    </lineage>
</organism>
<keyword evidence="2" id="KW-0472">Membrane</keyword>
<dbReference type="Proteomes" id="UP000244077">
    <property type="component" value="Unassembled WGS sequence"/>
</dbReference>
<proteinExistence type="predicted"/>
<dbReference type="Pfam" id="PF13181">
    <property type="entry name" value="TPR_8"/>
    <property type="match status" value="1"/>
</dbReference>
<dbReference type="PROSITE" id="PS50005">
    <property type="entry name" value="TPR"/>
    <property type="match status" value="1"/>
</dbReference>
<keyword evidence="1" id="KW-0802">TPR repeat</keyword>
<reference evidence="3 4" key="1">
    <citation type="submission" date="2018-04" db="EMBL/GenBank/DDBJ databases">
        <title>Genomic Encyclopedia of Archaeal and Bacterial Type Strains, Phase II (KMG-II): from individual species to whole genera.</title>
        <authorList>
            <person name="Goeker M."/>
        </authorList>
    </citation>
    <scope>NUCLEOTIDE SEQUENCE [LARGE SCALE GENOMIC DNA]</scope>
    <source>
        <strain evidence="3 4">DSM 100434</strain>
    </source>
</reference>
<dbReference type="InterPro" id="IPR019734">
    <property type="entry name" value="TPR_rpt"/>
</dbReference>
<protein>
    <submittedName>
        <fullName evidence="3">TolB-like protein</fullName>
    </submittedName>
</protein>
<evidence type="ECO:0000313" key="3">
    <source>
        <dbReference type="EMBL" id="PTQ75728.1"/>
    </source>
</evidence>
<feature type="repeat" description="TPR" evidence="1">
    <location>
        <begin position="419"/>
        <end position="452"/>
    </location>
</feature>
<sequence>MLPDEPRDDLKDGQKATRVRQEVTALLESPSFARSKANRALLNYLAEEYLAGRGEAITEYAIAQDLLGRDDDFDPTTDPIVRVRMRRLREGIAAYYDEHPDRDMRLEIPRGSYVPGLVPVLSLSARATMHTTPDAGASVTEYASPKPAPVRAATVRRSRGFGVIVLLGLALASCLFLYGAQVSDVSPPLESAQPVVSAYPRIAILPFANFTEDQTHDEYGKSVQHQIAGDFGRFGRAEVDVLSSVADKSALTKVDYVLSGSILSVGREIDLTVELTDAQSGEVLLQRRFVQSVEQGDFYAALRAVSQQVSGTLTAQGGVLSGIDGVAPSGRFHCVVLTDDFLDGLSPERFQVAHTCFQPLLVDLQEDPIAAASYGTLMLHAVPGFPFMDVAALPEEMYVTAEEVTRYAERLADRYPNSDVVFTLLGAVHNATGDTDRAIHELRHAVDLNPANPTSYGVLAYAYMAADLYEEARDAALEAIRISAAPQPYLYLPVLMSGLVHRNARLVDMARQHYAMQQEPSRDVVLLAAAAMIGDTAEVARLKAMIGTPEDPLAGLRGFVRGEIGQGALERYLEAVGVNVPDAPCLSSASGNVNRELVCPP</sequence>
<dbReference type="Gene3D" id="1.25.40.10">
    <property type="entry name" value="Tetratricopeptide repeat domain"/>
    <property type="match status" value="1"/>
</dbReference>
<comment type="caution">
    <text evidence="3">The sequence shown here is derived from an EMBL/GenBank/DDBJ whole genome shotgun (WGS) entry which is preliminary data.</text>
</comment>
<dbReference type="InterPro" id="IPR011990">
    <property type="entry name" value="TPR-like_helical_dom_sf"/>
</dbReference>
<keyword evidence="2" id="KW-1133">Transmembrane helix</keyword>
<dbReference type="OrthoDB" id="54411at2"/>
<evidence type="ECO:0000256" key="2">
    <source>
        <dbReference type="SAM" id="Phobius"/>
    </source>
</evidence>
<evidence type="ECO:0000256" key="1">
    <source>
        <dbReference type="PROSITE-ProRule" id="PRU00339"/>
    </source>
</evidence>
<keyword evidence="2" id="KW-0812">Transmembrane</keyword>
<accession>A0A2T5HW87</accession>
<dbReference type="RefSeq" id="WP_107814732.1">
    <property type="nucleotide sequence ID" value="NZ_QAOH01000001.1"/>
</dbReference>
<evidence type="ECO:0000313" key="4">
    <source>
        <dbReference type="Proteomes" id="UP000244077"/>
    </source>
</evidence>
<keyword evidence="4" id="KW-1185">Reference proteome</keyword>
<dbReference type="SUPFAM" id="SSF48452">
    <property type="entry name" value="TPR-like"/>
    <property type="match status" value="1"/>
</dbReference>
<gene>
    <name evidence="3" type="ORF">C8N42_101269</name>
</gene>
<feature type="transmembrane region" description="Helical" evidence="2">
    <location>
        <begin position="161"/>
        <end position="180"/>
    </location>
</feature>
<dbReference type="AlphaFoldDB" id="A0A2T5HW87"/>
<dbReference type="SMART" id="SM00028">
    <property type="entry name" value="TPR"/>
    <property type="match status" value="2"/>
</dbReference>